<protein>
    <submittedName>
        <fullName evidence="2">Uncharacterized protein</fullName>
    </submittedName>
</protein>
<dbReference type="Proteomes" id="UP001217089">
    <property type="component" value="Unassembled WGS sequence"/>
</dbReference>
<comment type="caution">
    <text evidence="2">The sequence shown here is derived from an EMBL/GenBank/DDBJ whole genome shotgun (WGS) entry which is preliminary data.</text>
</comment>
<gene>
    <name evidence="2" type="ORF">KUTeg_017700</name>
</gene>
<dbReference type="EMBL" id="JARBDR010000903">
    <property type="protein sequence ID" value="KAJ8304117.1"/>
    <property type="molecule type" value="Genomic_DNA"/>
</dbReference>
<reference evidence="2 3" key="1">
    <citation type="submission" date="2022-12" db="EMBL/GenBank/DDBJ databases">
        <title>Chromosome-level genome of Tegillarca granosa.</title>
        <authorList>
            <person name="Kim J."/>
        </authorList>
    </citation>
    <scope>NUCLEOTIDE SEQUENCE [LARGE SCALE GENOMIC DNA]</scope>
    <source>
        <strain evidence="2">Teg-2019</strain>
        <tissue evidence="2">Adductor muscle</tissue>
    </source>
</reference>
<proteinExistence type="predicted"/>
<name>A0ABQ9EFP0_TEGGR</name>
<evidence type="ECO:0000256" key="1">
    <source>
        <dbReference type="SAM" id="MobiDB-lite"/>
    </source>
</evidence>
<organism evidence="2 3">
    <name type="scientific">Tegillarca granosa</name>
    <name type="common">Malaysian cockle</name>
    <name type="synonym">Anadara granosa</name>
    <dbReference type="NCBI Taxonomy" id="220873"/>
    <lineage>
        <taxon>Eukaryota</taxon>
        <taxon>Metazoa</taxon>
        <taxon>Spiralia</taxon>
        <taxon>Lophotrochozoa</taxon>
        <taxon>Mollusca</taxon>
        <taxon>Bivalvia</taxon>
        <taxon>Autobranchia</taxon>
        <taxon>Pteriomorphia</taxon>
        <taxon>Arcoida</taxon>
        <taxon>Arcoidea</taxon>
        <taxon>Arcidae</taxon>
        <taxon>Tegillarca</taxon>
    </lineage>
</organism>
<evidence type="ECO:0000313" key="2">
    <source>
        <dbReference type="EMBL" id="KAJ8304117.1"/>
    </source>
</evidence>
<sequence length="200" mass="22613">MKVTVLSNEDIVTDHQTIKGVKKKTLKTYKLVSPEEQGGLDDFKTKRAEFILESSFLDFMTDNLCLTNTSNQGMVNFKGHSKVKNRDLSKRFGGQYKGASSLQKNIVNKKQTLKHVERKTSRKVMYMSDQTANKSEKMIGEISANENSEKDSGVENETAATNQNQHMKHVAGNLQERPMSSPVPNRSEEKEGLRVHTFML</sequence>
<evidence type="ECO:0000313" key="3">
    <source>
        <dbReference type="Proteomes" id="UP001217089"/>
    </source>
</evidence>
<feature type="region of interest" description="Disordered" evidence="1">
    <location>
        <begin position="143"/>
        <end position="200"/>
    </location>
</feature>
<keyword evidence="3" id="KW-1185">Reference proteome</keyword>
<accession>A0ABQ9EFP0</accession>